<comment type="caution">
    <text evidence="2">The sequence shown here is derived from an EMBL/GenBank/DDBJ whole genome shotgun (WGS) entry which is preliminary data.</text>
</comment>
<accession>A0A4Q7IRI8</accession>
<evidence type="ECO:0000313" key="2">
    <source>
        <dbReference type="EMBL" id="RZQ55113.1"/>
    </source>
</evidence>
<organism evidence="2 3">
    <name type="scientific">Pseudoalteromonas phenolica</name>
    <dbReference type="NCBI Taxonomy" id="161398"/>
    <lineage>
        <taxon>Bacteria</taxon>
        <taxon>Pseudomonadati</taxon>
        <taxon>Pseudomonadota</taxon>
        <taxon>Gammaproteobacteria</taxon>
        <taxon>Alteromonadales</taxon>
        <taxon>Pseudoalteromonadaceae</taxon>
        <taxon>Pseudoalteromonas</taxon>
    </lineage>
</organism>
<evidence type="ECO:0000256" key="1">
    <source>
        <dbReference type="SAM" id="MobiDB-lite"/>
    </source>
</evidence>
<reference evidence="2 3" key="1">
    <citation type="submission" date="2018-01" db="EMBL/GenBank/DDBJ databases">
        <title>Co-occurrence of chitin degradation, pigmentation and bioactivity in marine Pseudoalteromonas.</title>
        <authorList>
            <person name="Paulsen S."/>
            <person name="Gram L."/>
            <person name="Machado H."/>
        </authorList>
    </citation>
    <scope>NUCLEOTIDE SEQUENCE [LARGE SCALE GENOMIC DNA]</scope>
    <source>
        <strain evidence="2 3">S3898</strain>
    </source>
</reference>
<feature type="region of interest" description="Disordered" evidence="1">
    <location>
        <begin position="334"/>
        <end position="354"/>
    </location>
</feature>
<dbReference type="RefSeq" id="WP_130253661.1">
    <property type="nucleotide sequence ID" value="NZ_PPSX01000002.1"/>
</dbReference>
<dbReference type="PROSITE" id="PS51257">
    <property type="entry name" value="PROKAR_LIPOPROTEIN"/>
    <property type="match status" value="1"/>
</dbReference>
<gene>
    <name evidence="2" type="ORF">C1E23_00325</name>
</gene>
<sequence>MEFKKSVLALGVLTVLSGCGSSDDDKKTTPPADEVVAVTSDIKGVASKGTFINAPVHFYKYVDGAPVKLTSEELGAASTMTDENGQYSAQVKVDGLVKVEIGVSQDISSPTFMICDAPSGCGQNAKGVAISFGERVNMTVKDPTFKLTSLISAAKNEGEVENTANITPLTHFATALAEQRGDVSAESISKAQSEIADTFGLIGTLNELIPAKVEDHSSLVDEDESDKLRYALINAGIAQALFVGSEGNVGDMSARLDSAIADLVAADGAFLVSSEHDDDAAFELTLEDILKGAEQATQQIIVLIKQDPVLAKNLSRIADFELLVTKLNNEVAKKKADAGDDGRSKGTETDTTEGDAVAKAAAMVNDVRVFANLFDVANTSGKEVQTQGEEFVQLVEDASVMVEEQADSFKLLSDVSEALAVIDSLRRAEQITEKTVQLDNYLATPGATGVVTLDEDGLMFNVQASAGAESLSANAAITTNDANTEYTLKIDGIIENDAAKFTLNEGTQVSVSLNKAVTADELKSDTFDLEAHGIEAVKGALNLELTLAQKKTETVTNPVSFNGQLSAELVPVVVESLENNLFSDWRDLSSPHYYEVAQETSILPKMLYLGGDFNSESGEQIAANLTVNVANAEGYKAAGFSYVGEKVSDIATLEFTAQNSAIITFNEDETREINLLSNGDDGTVVYENITSEYAFTGWLTVHNGVDYKISRTVFEGDDPAGVTSYVRRLIFQDYSFVEQWSSVTGEVASFSDGVITLKNGDTYNAEGLNWSDSGIRSDDLAALRDAIGTVSSISEVKDLHSFLNQPEFKVRNSLEIEDKGVINPIMPDDMPEIGETISLSGRYISKRFEDVYSITVSADGTQVVGSLDNFTDTFTFNKSESGAFTYTAVDEKAQDYRRTQTIELLALNDISAGTPFIMFSDYGYEDLSPQDGVVPPIEPPTSEGRYGIYYQPVNDGGTVTFNIYNLSEIDVKDGVLVDLQGNTVNPDEVGYLVGSAATLNDALDVSSYGDFSFTSEYPAISGFRNAMEYGKDIYVDGKGVFKVIEGTTVVDGIEVPTFSTLKPGDTLDAVTGFSYPEDTFELEDEDNFLDISAALNVDVVLGDYAVDLTLSGVRTELEHGEFDLDIKYVISGSEAQRSFTVEYDTKTESLSAKNAEGVSLEIIEPETVEGEEVDEEAEVEIGKIMVGEEVAATILKRGSIVLIKYTDGAIESL</sequence>
<dbReference type="AlphaFoldDB" id="A0A4Q7IRI8"/>
<dbReference type="EMBL" id="PPSX01000002">
    <property type="protein sequence ID" value="RZQ55113.1"/>
    <property type="molecule type" value="Genomic_DNA"/>
</dbReference>
<feature type="compositionally biased region" description="Basic and acidic residues" evidence="1">
    <location>
        <begin position="334"/>
        <end position="348"/>
    </location>
</feature>
<proteinExistence type="predicted"/>
<dbReference type="Proteomes" id="UP000291338">
    <property type="component" value="Unassembled WGS sequence"/>
</dbReference>
<name>A0A4Q7IRI8_9GAMM</name>
<evidence type="ECO:0000313" key="3">
    <source>
        <dbReference type="Proteomes" id="UP000291338"/>
    </source>
</evidence>
<protein>
    <submittedName>
        <fullName evidence="2">Uncharacterized protein</fullName>
    </submittedName>
</protein>